<accession>A0A1I5VTI1</accession>
<evidence type="ECO:0000313" key="10">
    <source>
        <dbReference type="EMBL" id="SFQ10587.1"/>
    </source>
</evidence>
<organism evidence="10 11">
    <name type="scientific">Desemzia incerta</name>
    <dbReference type="NCBI Taxonomy" id="82801"/>
    <lineage>
        <taxon>Bacteria</taxon>
        <taxon>Bacillati</taxon>
        <taxon>Bacillota</taxon>
        <taxon>Bacilli</taxon>
        <taxon>Lactobacillales</taxon>
        <taxon>Carnobacteriaceae</taxon>
        <taxon>Desemzia</taxon>
    </lineage>
</organism>
<dbReference type="InterPro" id="IPR035906">
    <property type="entry name" value="MetI-like_sf"/>
</dbReference>
<feature type="transmembrane region" description="Helical" evidence="8">
    <location>
        <begin position="63"/>
        <end position="81"/>
    </location>
</feature>
<evidence type="ECO:0000256" key="2">
    <source>
        <dbReference type="ARBA" id="ARBA00022448"/>
    </source>
</evidence>
<keyword evidence="6 8" id="KW-1133">Transmembrane helix</keyword>
<sequence length="211" mass="23241">MNLITEIMPSLINGLQTTLGLFFIIVVVTIPFGFLVACVRVYAPKWITWIIQVYIYVMRGTPLLLQLMVVFFGLPLVGITFDRFAAAVFTFIINYTAYYAEIFRGGILSVPNGQFEAIKVLGIGRVRGFIKIIIPQVMRVVLPSVGNEVISLVKDTSLIYILGLGELLRAGQIAANTYASLVPYAAVGIIYLIITGLVTLALNAIEKKSNY</sequence>
<dbReference type="Pfam" id="PF00528">
    <property type="entry name" value="BPD_transp_1"/>
    <property type="match status" value="1"/>
</dbReference>
<keyword evidence="5" id="KW-0029">Amino-acid transport</keyword>
<evidence type="ECO:0000259" key="9">
    <source>
        <dbReference type="PROSITE" id="PS50928"/>
    </source>
</evidence>
<dbReference type="EMBL" id="FOXW01000002">
    <property type="protein sequence ID" value="SFQ10587.1"/>
    <property type="molecule type" value="Genomic_DNA"/>
</dbReference>
<keyword evidence="11" id="KW-1185">Reference proteome</keyword>
<keyword evidence="3" id="KW-1003">Cell membrane</keyword>
<dbReference type="InterPro" id="IPR010065">
    <property type="entry name" value="AA_ABC_transptr_permease_3TM"/>
</dbReference>
<evidence type="ECO:0000256" key="1">
    <source>
        <dbReference type="ARBA" id="ARBA00004651"/>
    </source>
</evidence>
<dbReference type="InterPro" id="IPR043429">
    <property type="entry name" value="ArtM/GltK/GlnP/TcyL/YhdX-like"/>
</dbReference>
<dbReference type="Gene3D" id="1.10.3720.10">
    <property type="entry name" value="MetI-like"/>
    <property type="match status" value="1"/>
</dbReference>
<comment type="similarity">
    <text evidence="8">Belongs to the binding-protein-dependent transport system permease family.</text>
</comment>
<reference evidence="10 11" key="1">
    <citation type="submission" date="2016-10" db="EMBL/GenBank/DDBJ databases">
        <authorList>
            <person name="de Groot N.N."/>
        </authorList>
    </citation>
    <scope>NUCLEOTIDE SEQUENCE [LARGE SCALE GENOMIC DNA]</scope>
    <source>
        <strain evidence="10 11">DSM 20581</strain>
    </source>
</reference>
<evidence type="ECO:0000256" key="3">
    <source>
        <dbReference type="ARBA" id="ARBA00022475"/>
    </source>
</evidence>
<dbReference type="PROSITE" id="PS50928">
    <property type="entry name" value="ABC_TM1"/>
    <property type="match status" value="1"/>
</dbReference>
<dbReference type="GO" id="GO:0022857">
    <property type="term" value="F:transmembrane transporter activity"/>
    <property type="evidence" value="ECO:0007669"/>
    <property type="project" value="InterPro"/>
</dbReference>
<feature type="domain" description="ABC transmembrane type-1" evidence="9">
    <location>
        <begin position="15"/>
        <end position="202"/>
    </location>
</feature>
<dbReference type="RefSeq" id="WP_177192481.1">
    <property type="nucleotide sequence ID" value="NZ_FOXW01000002.1"/>
</dbReference>
<evidence type="ECO:0000313" key="11">
    <source>
        <dbReference type="Proteomes" id="UP000199136"/>
    </source>
</evidence>
<dbReference type="GO" id="GO:0043190">
    <property type="term" value="C:ATP-binding cassette (ABC) transporter complex"/>
    <property type="evidence" value="ECO:0007669"/>
    <property type="project" value="InterPro"/>
</dbReference>
<dbReference type="InterPro" id="IPR000515">
    <property type="entry name" value="MetI-like"/>
</dbReference>
<dbReference type="CDD" id="cd06261">
    <property type="entry name" value="TM_PBP2"/>
    <property type="match status" value="1"/>
</dbReference>
<evidence type="ECO:0000256" key="4">
    <source>
        <dbReference type="ARBA" id="ARBA00022692"/>
    </source>
</evidence>
<evidence type="ECO:0000256" key="6">
    <source>
        <dbReference type="ARBA" id="ARBA00022989"/>
    </source>
</evidence>
<name>A0A1I5VTI1_9LACT</name>
<feature type="transmembrane region" description="Helical" evidence="8">
    <location>
        <begin position="184"/>
        <end position="205"/>
    </location>
</feature>
<evidence type="ECO:0000256" key="5">
    <source>
        <dbReference type="ARBA" id="ARBA00022970"/>
    </source>
</evidence>
<evidence type="ECO:0000256" key="8">
    <source>
        <dbReference type="RuleBase" id="RU363032"/>
    </source>
</evidence>
<dbReference type="NCBIfam" id="TIGR01726">
    <property type="entry name" value="HEQRo_perm_3TM"/>
    <property type="match status" value="1"/>
</dbReference>
<keyword evidence="7 8" id="KW-0472">Membrane</keyword>
<gene>
    <name evidence="10" type="ORF">SAMN04488506_0572</name>
</gene>
<feature type="transmembrane region" description="Helical" evidence="8">
    <location>
        <begin position="20"/>
        <end position="43"/>
    </location>
</feature>
<dbReference type="AlphaFoldDB" id="A0A1I5VTI1"/>
<protein>
    <submittedName>
        <fullName evidence="10">Polar amino acid transport system permease protein</fullName>
    </submittedName>
</protein>
<dbReference type="PANTHER" id="PTHR30614:SF0">
    <property type="entry name" value="L-CYSTINE TRANSPORT SYSTEM PERMEASE PROTEIN TCYL"/>
    <property type="match status" value="1"/>
</dbReference>
<comment type="subcellular location">
    <subcellularLocation>
        <location evidence="1 8">Cell membrane</location>
        <topology evidence="1 8">Multi-pass membrane protein</topology>
    </subcellularLocation>
</comment>
<keyword evidence="4 8" id="KW-0812">Transmembrane</keyword>
<proteinExistence type="inferred from homology"/>
<evidence type="ECO:0000256" key="7">
    <source>
        <dbReference type="ARBA" id="ARBA00023136"/>
    </source>
</evidence>
<dbReference type="Proteomes" id="UP000199136">
    <property type="component" value="Unassembled WGS sequence"/>
</dbReference>
<keyword evidence="2 8" id="KW-0813">Transport</keyword>
<dbReference type="STRING" id="82801.SAMN04488506_0572"/>
<dbReference type="PANTHER" id="PTHR30614">
    <property type="entry name" value="MEMBRANE COMPONENT OF AMINO ACID ABC TRANSPORTER"/>
    <property type="match status" value="1"/>
</dbReference>
<dbReference type="SUPFAM" id="SSF161098">
    <property type="entry name" value="MetI-like"/>
    <property type="match status" value="1"/>
</dbReference>
<dbReference type="GO" id="GO:0006865">
    <property type="term" value="P:amino acid transport"/>
    <property type="evidence" value="ECO:0007669"/>
    <property type="project" value="UniProtKB-KW"/>
</dbReference>